<comment type="caution">
    <text evidence="4">The sequence shown here is derived from an EMBL/GenBank/DDBJ whole genome shotgun (WGS) entry which is preliminary data.</text>
</comment>
<evidence type="ECO:0000313" key="4">
    <source>
        <dbReference type="EMBL" id="GAA4312477.1"/>
    </source>
</evidence>
<dbReference type="Proteomes" id="UP001500582">
    <property type="component" value="Unassembled WGS sequence"/>
</dbReference>
<organism evidence="4 5">
    <name type="scientific">Mucilaginibacter gynuensis</name>
    <dbReference type="NCBI Taxonomy" id="1302236"/>
    <lineage>
        <taxon>Bacteria</taxon>
        <taxon>Pseudomonadati</taxon>
        <taxon>Bacteroidota</taxon>
        <taxon>Sphingobacteriia</taxon>
        <taxon>Sphingobacteriales</taxon>
        <taxon>Sphingobacteriaceae</taxon>
        <taxon>Mucilaginibacter</taxon>
    </lineage>
</organism>
<dbReference type="Pfam" id="PF04773">
    <property type="entry name" value="FecR"/>
    <property type="match status" value="1"/>
</dbReference>
<evidence type="ECO:0000259" key="3">
    <source>
        <dbReference type="Pfam" id="PF16344"/>
    </source>
</evidence>
<keyword evidence="1" id="KW-1133">Transmembrane helix</keyword>
<sequence>MEDSYYRLLAQRYLEGTLTDNELEVFIHLLNEGKMDTYLKEAINAEMGITEENEAELQKTTNIRHMRNSWLKYAAAVIVLLCVFAAILINRLPSQQPIAASRVKHDAQPGGNKAVLVLANGDSIILNNASNGQIARQGSASISKVQNGLLAYKSTGADTANAMNTISTPNGGQYNIKLPDGSMVWLNSASSITFPTAFNGTTREVTITGEAYFEVAKNAAKPFIVNSGTQTVQVLGTHFNINAYQDEPGIRTTLLEGSIRLKTGSQSRVLVPGQQTLVSGNNIVLQKTTNPSVTTAWKDGLFVFDDTDLPQLMRQIARWYDVQIVYRGKPGEFAFVGEIKRDTRLTSVLKMLEASGVRFSIENKQLIIQP</sequence>
<dbReference type="PANTHER" id="PTHR30273">
    <property type="entry name" value="PERIPLASMIC SIGNAL SENSOR AND SIGMA FACTOR ACTIVATOR FECR-RELATED"/>
    <property type="match status" value="1"/>
</dbReference>
<dbReference type="Gene3D" id="2.60.120.1440">
    <property type="match status" value="1"/>
</dbReference>
<reference evidence="5" key="1">
    <citation type="journal article" date="2019" name="Int. J. Syst. Evol. Microbiol.">
        <title>The Global Catalogue of Microorganisms (GCM) 10K type strain sequencing project: providing services to taxonomists for standard genome sequencing and annotation.</title>
        <authorList>
            <consortium name="The Broad Institute Genomics Platform"/>
            <consortium name="The Broad Institute Genome Sequencing Center for Infectious Disease"/>
            <person name="Wu L."/>
            <person name="Ma J."/>
        </authorList>
    </citation>
    <scope>NUCLEOTIDE SEQUENCE [LARGE SCALE GENOMIC DNA]</scope>
    <source>
        <strain evidence="5">JCM 17705</strain>
    </source>
</reference>
<keyword evidence="1" id="KW-0472">Membrane</keyword>
<dbReference type="InterPro" id="IPR006860">
    <property type="entry name" value="FecR"/>
</dbReference>
<accession>A0ABP8FWL1</accession>
<keyword evidence="1" id="KW-0812">Transmembrane</keyword>
<dbReference type="PANTHER" id="PTHR30273:SF2">
    <property type="entry name" value="PROTEIN FECR"/>
    <property type="match status" value="1"/>
</dbReference>
<dbReference type="Gene3D" id="3.55.50.30">
    <property type="match status" value="1"/>
</dbReference>
<evidence type="ECO:0000256" key="1">
    <source>
        <dbReference type="SAM" id="Phobius"/>
    </source>
</evidence>
<dbReference type="InterPro" id="IPR012373">
    <property type="entry name" value="Ferrdict_sens_TM"/>
</dbReference>
<protein>
    <submittedName>
        <fullName evidence="4">DUF4974 domain-containing protein</fullName>
    </submittedName>
</protein>
<dbReference type="InterPro" id="IPR032508">
    <property type="entry name" value="FecR_C"/>
</dbReference>
<dbReference type="PIRSF" id="PIRSF018266">
    <property type="entry name" value="FecR"/>
    <property type="match status" value="1"/>
</dbReference>
<evidence type="ECO:0000313" key="5">
    <source>
        <dbReference type="Proteomes" id="UP001500582"/>
    </source>
</evidence>
<dbReference type="EMBL" id="BAABFT010000002">
    <property type="protein sequence ID" value="GAA4312477.1"/>
    <property type="molecule type" value="Genomic_DNA"/>
</dbReference>
<keyword evidence="5" id="KW-1185">Reference proteome</keyword>
<feature type="domain" description="FecR protein" evidence="2">
    <location>
        <begin position="165"/>
        <end position="260"/>
    </location>
</feature>
<name>A0ABP8FWL1_9SPHI</name>
<feature type="domain" description="Protein FecR C-terminal" evidence="3">
    <location>
        <begin position="302"/>
        <end position="368"/>
    </location>
</feature>
<gene>
    <name evidence="4" type="ORF">GCM10023149_07850</name>
</gene>
<dbReference type="RefSeq" id="WP_345209695.1">
    <property type="nucleotide sequence ID" value="NZ_BAABFT010000002.1"/>
</dbReference>
<evidence type="ECO:0000259" key="2">
    <source>
        <dbReference type="Pfam" id="PF04773"/>
    </source>
</evidence>
<proteinExistence type="predicted"/>
<dbReference type="Pfam" id="PF16344">
    <property type="entry name" value="FecR_C"/>
    <property type="match status" value="1"/>
</dbReference>
<feature type="transmembrane region" description="Helical" evidence="1">
    <location>
        <begin position="70"/>
        <end position="89"/>
    </location>
</feature>